<sequence>MKKAGIAKATPWLTIGFIWCIMGHAQAQMENDQEPIWQSKGYTSHRISSYDRSGANDDGNWKDKIKPGETRTIGDIKGPGIIKHIWTTIASNEPYHLKKIILRMYWDGEKTPSVETPIGDFFGLGLGKYNLYESKFTSVGSQRALNAYFPMPFKASAKITVTNEGDVAIDAYYYNIDWEKHGSLPDNTLYFHAQYRQETPTDGWTSEWARNSDSTINNHKNSDGKGNYVIMEAKGKGHFLGVTHSIIQNQGDWWGEGDEMMFIDGDDLPSINGTGAEDYYLGAWCYGGCGINPFGNERPEFDYDGYGNPINGGDDRGAQWTVYRFHDESPITFEKSFKMTIEHGHANHRSDNYYTVGYWYQTEPHLSFPSLPTVKDRIPSLKNTEGPTMGKN</sequence>
<dbReference type="Gene3D" id="2.60.120.1390">
    <property type="match status" value="2"/>
</dbReference>
<comment type="caution">
    <text evidence="2">The sequence shown here is derived from an EMBL/GenBank/DDBJ whole genome shotgun (WGS) entry which is preliminary data.</text>
</comment>
<dbReference type="EMBL" id="QXFI01000035">
    <property type="protein sequence ID" value="RIV42487.1"/>
    <property type="molecule type" value="Genomic_DNA"/>
</dbReference>
<dbReference type="InterPro" id="IPR021345">
    <property type="entry name" value="DUF2961"/>
</dbReference>
<reference evidence="2 4" key="1">
    <citation type="submission" date="2018-08" db="EMBL/GenBank/DDBJ databases">
        <title>Proposal of Muricauda 72 sp.nov. and Muricauda NH166 sp.nov., isolated from seawater.</title>
        <authorList>
            <person name="Cheng H."/>
            <person name="Wu Y.-H."/>
            <person name="Guo L.-L."/>
            <person name="Xu X.-W."/>
        </authorList>
    </citation>
    <scope>NUCLEOTIDE SEQUENCE [LARGE SCALE GENOMIC DNA]</scope>
    <source>
        <strain evidence="2 4">72</strain>
    </source>
</reference>
<gene>
    <name evidence="2" type="ORF">D2V05_16980</name>
    <name evidence="3" type="ORF">FQ017_16830</name>
</gene>
<accession>A0A3A1NGU0</accession>
<protein>
    <submittedName>
        <fullName evidence="2">DUF2961 domain-containing protein</fullName>
    </submittedName>
</protein>
<dbReference type="Proteomes" id="UP000321621">
    <property type="component" value="Unassembled WGS sequence"/>
</dbReference>
<feature type="chain" id="PRO_5017240872" evidence="1">
    <location>
        <begin position="28"/>
        <end position="392"/>
    </location>
</feature>
<keyword evidence="5" id="KW-1185">Reference proteome</keyword>
<feature type="signal peptide" evidence="1">
    <location>
        <begin position="1"/>
        <end position="27"/>
    </location>
</feature>
<dbReference type="Pfam" id="PF11175">
    <property type="entry name" value="DUF2961"/>
    <property type="match status" value="1"/>
</dbReference>
<name>A0A3A1NGU0_9FLAO</name>
<dbReference type="RefSeq" id="WP_119648717.1">
    <property type="nucleotide sequence ID" value="NZ_QXFI01000035.1"/>
</dbReference>
<evidence type="ECO:0000313" key="4">
    <source>
        <dbReference type="Proteomes" id="UP000266691"/>
    </source>
</evidence>
<evidence type="ECO:0000313" key="5">
    <source>
        <dbReference type="Proteomes" id="UP000321621"/>
    </source>
</evidence>
<evidence type="ECO:0000313" key="2">
    <source>
        <dbReference type="EMBL" id="RIV42487.1"/>
    </source>
</evidence>
<proteinExistence type="predicted"/>
<organism evidence="2 4">
    <name type="scientific">Flagellimonas pelagia</name>
    <dbReference type="NCBI Taxonomy" id="2306998"/>
    <lineage>
        <taxon>Bacteria</taxon>
        <taxon>Pseudomonadati</taxon>
        <taxon>Bacteroidota</taxon>
        <taxon>Flavobacteriia</taxon>
        <taxon>Flavobacteriales</taxon>
        <taxon>Flavobacteriaceae</taxon>
        <taxon>Flagellimonas</taxon>
    </lineage>
</organism>
<reference evidence="3 5" key="2">
    <citation type="submission" date="2019-07" db="EMBL/GenBank/DDBJ databases">
        <title>Draft genome of two Muricauda strains isolated from deep sea.</title>
        <authorList>
            <person name="Sun C."/>
        </authorList>
    </citation>
    <scope>NUCLEOTIDE SEQUENCE [LARGE SCALE GENOMIC DNA]</scope>
    <source>
        <strain evidence="3 5">72</strain>
    </source>
</reference>
<keyword evidence="1" id="KW-0732">Signal</keyword>
<dbReference type="EMBL" id="VNWK01000035">
    <property type="protein sequence ID" value="TXJ91515.1"/>
    <property type="molecule type" value="Genomic_DNA"/>
</dbReference>
<evidence type="ECO:0000313" key="3">
    <source>
        <dbReference type="EMBL" id="TXJ91515.1"/>
    </source>
</evidence>
<dbReference type="OrthoDB" id="2518538at2"/>
<dbReference type="Proteomes" id="UP000266691">
    <property type="component" value="Unassembled WGS sequence"/>
</dbReference>
<evidence type="ECO:0000256" key="1">
    <source>
        <dbReference type="SAM" id="SignalP"/>
    </source>
</evidence>
<dbReference type="AlphaFoldDB" id="A0A3A1NGU0"/>